<proteinExistence type="predicted"/>
<dbReference type="EMBL" id="FP929094">
    <property type="protein sequence ID" value="CBX92848.1"/>
    <property type="molecule type" value="Genomic_DNA"/>
</dbReference>
<dbReference type="Proteomes" id="UP000002668">
    <property type="component" value="Genome"/>
</dbReference>
<evidence type="ECO:0000313" key="2">
    <source>
        <dbReference type="EMBL" id="CBX92848.1"/>
    </source>
</evidence>
<name>E4ZMH9_LEPMJ</name>
<dbReference type="AlphaFoldDB" id="E4ZMH9"/>
<dbReference type="HOGENOM" id="CLU_3143365_0_0_1"/>
<accession>E4ZMH9</accession>
<organism evidence="3">
    <name type="scientific">Leptosphaeria maculans (strain JN3 / isolate v23.1.3 / race Av1-4-5-6-7-8)</name>
    <name type="common">Blackleg fungus</name>
    <name type="synonym">Phoma lingam</name>
    <dbReference type="NCBI Taxonomy" id="985895"/>
    <lineage>
        <taxon>Eukaryota</taxon>
        <taxon>Fungi</taxon>
        <taxon>Dikarya</taxon>
        <taxon>Ascomycota</taxon>
        <taxon>Pezizomycotina</taxon>
        <taxon>Dothideomycetes</taxon>
        <taxon>Pleosporomycetidae</taxon>
        <taxon>Pleosporales</taxon>
        <taxon>Pleosporineae</taxon>
        <taxon>Leptosphaeriaceae</taxon>
        <taxon>Plenodomus</taxon>
        <taxon>Plenodomus lingam/Leptosphaeria maculans species complex</taxon>
    </lineage>
</organism>
<reference evidence="3" key="1">
    <citation type="journal article" date="2011" name="Nat. Commun.">
        <title>Effector diversification within compartments of the Leptosphaeria maculans genome affected by Repeat-Induced Point mutations.</title>
        <authorList>
            <person name="Rouxel T."/>
            <person name="Grandaubert J."/>
            <person name="Hane J.K."/>
            <person name="Hoede C."/>
            <person name="van de Wouw A.P."/>
            <person name="Couloux A."/>
            <person name="Dominguez V."/>
            <person name="Anthouard V."/>
            <person name="Bally P."/>
            <person name="Bourras S."/>
            <person name="Cozijnsen A.J."/>
            <person name="Ciuffetti L.M."/>
            <person name="Degrave A."/>
            <person name="Dilmaghani A."/>
            <person name="Duret L."/>
            <person name="Fudal I."/>
            <person name="Goodwin S.B."/>
            <person name="Gout L."/>
            <person name="Glaser N."/>
            <person name="Linglin J."/>
            <person name="Kema G.H.J."/>
            <person name="Lapalu N."/>
            <person name="Lawrence C.B."/>
            <person name="May K."/>
            <person name="Meyer M."/>
            <person name="Ollivier B."/>
            <person name="Poulain J."/>
            <person name="Schoch C.L."/>
            <person name="Simon A."/>
            <person name="Spatafora J.W."/>
            <person name="Stachowiak A."/>
            <person name="Turgeon B.G."/>
            <person name="Tyler B.M."/>
            <person name="Vincent D."/>
            <person name="Weissenbach J."/>
            <person name="Amselem J."/>
            <person name="Quesneville H."/>
            <person name="Oliver R.P."/>
            <person name="Wincker P."/>
            <person name="Balesdent M.-H."/>
            <person name="Howlett B.J."/>
        </authorList>
    </citation>
    <scope>NUCLEOTIDE SEQUENCE [LARGE SCALE GENOMIC DNA]</scope>
    <source>
        <strain evidence="3">JN3 / isolate v23.1.3 / race Av1-4-5-6-7-8</strain>
    </source>
</reference>
<feature type="region of interest" description="Disordered" evidence="1">
    <location>
        <begin position="1"/>
        <end position="30"/>
    </location>
</feature>
<protein>
    <submittedName>
        <fullName evidence="2">Predicted protein</fullName>
    </submittedName>
</protein>
<evidence type="ECO:0000313" key="3">
    <source>
        <dbReference type="Proteomes" id="UP000002668"/>
    </source>
</evidence>
<dbReference type="InParanoid" id="E4ZMH9"/>
<feature type="compositionally biased region" description="Basic and acidic residues" evidence="1">
    <location>
        <begin position="9"/>
        <end position="23"/>
    </location>
</feature>
<evidence type="ECO:0000256" key="1">
    <source>
        <dbReference type="SAM" id="MobiDB-lite"/>
    </source>
</evidence>
<sequence length="49" mass="5774">MPQRLAPECGRRTRRGEASDGHCTHRTRTHTHTQNVMITVRRTERHIPQ</sequence>
<keyword evidence="3" id="KW-1185">Reference proteome</keyword>
<gene>
    <name evidence="2" type="ORF">LEMA_P055540.1</name>
</gene>
<dbReference type="VEuPathDB" id="FungiDB:LEMA_P055540.1"/>